<dbReference type="RefSeq" id="WP_161070430.1">
    <property type="nucleotide sequence ID" value="NZ_CP086370.1"/>
</dbReference>
<accession>A0A7X4H7B6</accession>
<sequence length="206" mass="22267">MMKQLLDKLAQAMNQLDSLGQEEFVALVGEALEDYPDLGWELGPDPVDGKLLRLSLAVRNAPEFRERAAASGALPVRGEGWLIDIGVPPRNAPIYLEAQAGDEVLAIDGELLGWQLRAIDGMADLVVGVPPGPLRQLGQAELEELAEIFAMGELGELNMMDHVNSVSVEQIDGLSRDWPSLGTLRAAFADAFPSCAHAEWLRGSRS</sequence>
<organism evidence="1 2">
    <name type="scientific">Pseudoduganella aquatica</name>
    <dbReference type="NCBI Taxonomy" id="2660641"/>
    <lineage>
        <taxon>Bacteria</taxon>
        <taxon>Pseudomonadati</taxon>
        <taxon>Pseudomonadota</taxon>
        <taxon>Betaproteobacteria</taxon>
        <taxon>Burkholderiales</taxon>
        <taxon>Oxalobacteraceae</taxon>
        <taxon>Telluria group</taxon>
        <taxon>Pseudoduganella</taxon>
    </lineage>
</organism>
<dbReference type="Proteomes" id="UP000450676">
    <property type="component" value="Unassembled WGS sequence"/>
</dbReference>
<proteinExistence type="predicted"/>
<dbReference type="EMBL" id="WWCU01000001">
    <property type="protein sequence ID" value="MYN06059.1"/>
    <property type="molecule type" value="Genomic_DNA"/>
</dbReference>
<comment type="caution">
    <text evidence="1">The sequence shown here is derived from an EMBL/GenBank/DDBJ whole genome shotgun (WGS) entry which is preliminary data.</text>
</comment>
<evidence type="ECO:0000313" key="2">
    <source>
        <dbReference type="Proteomes" id="UP000450676"/>
    </source>
</evidence>
<protein>
    <submittedName>
        <fullName evidence="1">Uncharacterized protein</fullName>
    </submittedName>
</protein>
<gene>
    <name evidence="1" type="ORF">GTP77_01760</name>
</gene>
<name>A0A7X4H7B6_9BURK</name>
<keyword evidence="2" id="KW-1185">Reference proteome</keyword>
<dbReference type="AlphaFoldDB" id="A0A7X4H7B6"/>
<evidence type="ECO:0000313" key="1">
    <source>
        <dbReference type="EMBL" id="MYN06059.1"/>
    </source>
</evidence>
<reference evidence="1 2" key="1">
    <citation type="submission" date="2019-12" db="EMBL/GenBank/DDBJ databases">
        <title>Novel species isolated from a subtropical stream in China.</title>
        <authorList>
            <person name="Lu H."/>
        </authorList>
    </citation>
    <scope>NUCLEOTIDE SEQUENCE [LARGE SCALE GENOMIC DNA]</scope>
    <source>
        <strain evidence="1 2">FT127W</strain>
    </source>
</reference>